<evidence type="ECO:0000313" key="2">
    <source>
        <dbReference type="Proteomes" id="UP000298663"/>
    </source>
</evidence>
<organism evidence="1 2">
    <name type="scientific">Steinernema carpocapsae</name>
    <name type="common">Entomopathogenic nematode</name>
    <dbReference type="NCBI Taxonomy" id="34508"/>
    <lineage>
        <taxon>Eukaryota</taxon>
        <taxon>Metazoa</taxon>
        <taxon>Ecdysozoa</taxon>
        <taxon>Nematoda</taxon>
        <taxon>Chromadorea</taxon>
        <taxon>Rhabditida</taxon>
        <taxon>Tylenchina</taxon>
        <taxon>Panagrolaimomorpha</taxon>
        <taxon>Strongyloidoidea</taxon>
        <taxon>Steinernematidae</taxon>
        <taxon>Steinernema</taxon>
    </lineage>
</organism>
<name>A0A4U5PG82_STECR</name>
<reference evidence="1 2" key="1">
    <citation type="journal article" date="2015" name="Genome Biol.">
        <title>Comparative genomics of Steinernema reveals deeply conserved gene regulatory networks.</title>
        <authorList>
            <person name="Dillman A.R."/>
            <person name="Macchietto M."/>
            <person name="Porter C.F."/>
            <person name="Rogers A."/>
            <person name="Williams B."/>
            <person name="Antoshechkin I."/>
            <person name="Lee M.M."/>
            <person name="Goodwin Z."/>
            <person name="Lu X."/>
            <person name="Lewis E.E."/>
            <person name="Goodrich-Blair H."/>
            <person name="Stock S.P."/>
            <person name="Adams B.J."/>
            <person name="Sternberg P.W."/>
            <person name="Mortazavi A."/>
        </authorList>
    </citation>
    <scope>NUCLEOTIDE SEQUENCE [LARGE SCALE GENOMIC DNA]</scope>
    <source>
        <strain evidence="1 2">ALL</strain>
    </source>
</reference>
<accession>A0A4U5PG82</accession>
<protein>
    <submittedName>
        <fullName evidence="1">Uncharacterized protein</fullName>
    </submittedName>
</protein>
<reference evidence="1 2" key="2">
    <citation type="journal article" date="2019" name="G3 (Bethesda)">
        <title>Hybrid Assembly of the Genome of the Entomopathogenic Nematode Steinernema carpocapsae Identifies the X-Chromosome.</title>
        <authorList>
            <person name="Serra L."/>
            <person name="Macchietto M."/>
            <person name="Macias-Munoz A."/>
            <person name="McGill C.J."/>
            <person name="Rodriguez I.M."/>
            <person name="Rodriguez B."/>
            <person name="Murad R."/>
            <person name="Mortazavi A."/>
        </authorList>
    </citation>
    <scope>NUCLEOTIDE SEQUENCE [LARGE SCALE GENOMIC DNA]</scope>
    <source>
        <strain evidence="1 2">ALL</strain>
    </source>
</reference>
<evidence type="ECO:0000313" key="1">
    <source>
        <dbReference type="EMBL" id="TKR95470.1"/>
    </source>
</evidence>
<sequence>MSKSENKAARREFSSLREKLELHESGHFKCHHAFTFRLNTVIVAQYCKTDSGLRVWIGVNCAITILTTCARSWQRSTSSRRRSKEFRNGRKIWRRISKRTYRNEGAY</sequence>
<proteinExistence type="predicted"/>
<dbReference type="EMBL" id="AZBU02000002">
    <property type="protein sequence ID" value="TKR95470.1"/>
    <property type="molecule type" value="Genomic_DNA"/>
</dbReference>
<dbReference type="Proteomes" id="UP000298663">
    <property type="component" value="Unassembled WGS sequence"/>
</dbReference>
<dbReference type="AlphaFoldDB" id="A0A4U5PG82"/>
<gene>
    <name evidence="1" type="ORF">L596_009636</name>
</gene>
<comment type="caution">
    <text evidence="1">The sequence shown here is derived from an EMBL/GenBank/DDBJ whole genome shotgun (WGS) entry which is preliminary data.</text>
</comment>
<keyword evidence="2" id="KW-1185">Reference proteome</keyword>